<proteinExistence type="predicted"/>
<accession>A0A4R0HTF7</accession>
<dbReference type="AlphaFoldDB" id="A0A4R0HTF7"/>
<comment type="caution">
    <text evidence="1">The sequence shown here is derived from an EMBL/GenBank/DDBJ whole genome shotgun (WGS) entry which is preliminary data.</text>
</comment>
<sequence length="87" mass="9975">MVDSPLPVKRHLPVLRCDKGPQKSKRLTPRIQRLVKKRQTIIQRLYGAFQLNFAAFCEISREAAKKCPADAQTLSSVRNFATFADRF</sequence>
<keyword evidence="2" id="KW-1185">Reference proteome</keyword>
<dbReference type="EMBL" id="SJOP01000003">
    <property type="protein sequence ID" value="TCC13798.1"/>
    <property type="molecule type" value="Genomic_DNA"/>
</dbReference>
<gene>
    <name evidence="1" type="ORF">E0L21_04285</name>
</gene>
<reference evidence="1 2" key="1">
    <citation type="submission" date="2019-02" db="EMBL/GenBank/DDBJ databases">
        <title>The draft genome of Kosakonia quasisacchari strain WCHKQ120001.</title>
        <authorList>
            <person name="Wang C."/>
            <person name="Feng Y."/>
            <person name="Zong Z."/>
        </authorList>
    </citation>
    <scope>NUCLEOTIDE SEQUENCE [LARGE SCALE GENOMIC DNA]</scope>
    <source>
        <strain evidence="1 2">WCHKQ120001</strain>
    </source>
</reference>
<evidence type="ECO:0000313" key="1">
    <source>
        <dbReference type="EMBL" id="TCC13798.1"/>
    </source>
</evidence>
<protein>
    <submittedName>
        <fullName evidence="1">Uncharacterized protein</fullName>
    </submittedName>
</protein>
<dbReference type="Proteomes" id="UP000291793">
    <property type="component" value="Unassembled WGS sequence"/>
</dbReference>
<name>A0A4R0HTF7_9ENTR</name>
<organism evidence="1 2">
    <name type="scientific">Kosakonia quasisacchari</name>
    <dbReference type="NCBI Taxonomy" id="2529380"/>
    <lineage>
        <taxon>Bacteria</taxon>
        <taxon>Pseudomonadati</taxon>
        <taxon>Pseudomonadota</taxon>
        <taxon>Gammaproteobacteria</taxon>
        <taxon>Enterobacterales</taxon>
        <taxon>Enterobacteriaceae</taxon>
        <taxon>Kosakonia</taxon>
    </lineage>
</organism>
<dbReference type="OrthoDB" id="6629923at2"/>
<evidence type="ECO:0000313" key="2">
    <source>
        <dbReference type="Proteomes" id="UP000291793"/>
    </source>
</evidence>